<feature type="binding site" description="covalent" evidence="8">
    <location>
        <position position="36"/>
    </location>
    <ligand>
        <name>heme c</name>
        <dbReference type="ChEBI" id="CHEBI:61717"/>
        <label>1</label>
    </ligand>
</feature>
<feature type="binding site" description="axial binding residue" evidence="9">
    <location>
        <position position="86"/>
    </location>
    <ligand>
        <name>heme c</name>
        <dbReference type="ChEBI" id="CHEBI:61717"/>
        <label>1</label>
    </ligand>
    <ligandPart>
        <name>Fe</name>
        <dbReference type="ChEBI" id="CHEBI:18248"/>
    </ligandPart>
</feature>
<dbReference type="OrthoDB" id="9773456at2"/>
<evidence type="ECO:0000256" key="7">
    <source>
        <dbReference type="ARBA" id="ARBA00023004"/>
    </source>
</evidence>
<organism evidence="12 13">
    <name type="scientific">Aliiglaciecola lipolytica E3</name>
    <dbReference type="NCBI Taxonomy" id="1127673"/>
    <lineage>
        <taxon>Bacteria</taxon>
        <taxon>Pseudomonadati</taxon>
        <taxon>Pseudomonadota</taxon>
        <taxon>Gammaproteobacteria</taxon>
        <taxon>Alteromonadales</taxon>
        <taxon>Alteromonadaceae</taxon>
        <taxon>Aliiglaciecola</taxon>
    </lineage>
</organism>
<evidence type="ECO:0000313" key="13">
    <source>
        <dbReference type="Proteomes" id="UP000006334"/>
    </source>
</evidence>
<dbReference type="eggNOG" id="COG2863">
    <property type="taxonomic scope" value="Bacteria"/>
</dbReference>
<dbReference type="GO" id="GO:0020037">
    <property type="term" value="F:heme binding"/>
    <property type="evidence" value="ECO:0007669"/>
    <property type="project" value="InterPro"/>
</dbReference>
<evidence type="ECO:0000256" key="3">
    <source>
        <dbReference type="ARBA" id="ARBA00022617"/>
    </source>
</evidence>
<keyword evidence="10" id="KW-0732">Signal</keyword>
<feature type="binding site" description="axial binding residue" evidence="9">
    <location>
        <position position="143"/>
    </location>
    <ligand>
        <name>heme c</name>
        <dbReference type="ChEBI" id="CHEBI:61717"/>
        <label>2</label>
    </ligand>
    <ligandPart>
        <name>Fe</name>
        <dbReference type="ChEBI" id="CHEBI:18248"/>
    </ligandPart>
</feature>
<dbReference type="STRING" id="1127673.GLIP_0041"/>
<dbReference type="EMBL" id="BAEN01000002">
    <property type="protein sequence ID" value="GAC12696.1"/>
    <property type="molecule type" value="Genomic_DNA"/>
</dbReference>
<dbReference type="Pfam" id="PF00034">
    <property type="entry name" value="Cytochrom_C"/>
    <property type="match status" value="2"/>
</dbReference>
<feature type="domain" description="Cytochrome c" evidence="11">
    <location>
        <begin position="22"/>
        <end position="109"/>
    </location>
</feature>
<evidence type="ECO:0000256" key="1">
    <source>
        <dbReference type="ARBA" id="ARBA00004418"/>
    </source>
</evidence>
<sequence length="209" mass="21972">MKKLGLLVCLTVGFSASVLAQGNAETGKELITSKGCIACHGADGNSALDMYPSLAGQHAQYTVKQLKELKLGGETAGAEGRYDPVMSSQAALLNEQEMQDLAAYLASQDAKPGTTPEDVVEKGGNLYRGGDLDRGITACIACHGPRGNGMGLAGFPDISAQKAAYLKSQLEKFRSGTRANDLNGMMRDIASKLTDDDIETLSQYLGGLH</sequence>
<accession>K6XLZ7</accession>
<dbReference type="PIRSF" id="PIRSF000005">
    <property type="entry name" value="Cytochrome_c4"/>
    <property type="match status" value="1"/>
</dbReference>
<dbReference type="GO" id="GO:0042597">
    <property type="term" value="C:periplasmic space"/>
    <property type="evidence" value="ECO:0007669"/>
    <property type="project" value="UniProtKB-SubCell"/>
</dbReference>
<evidence type="ECO:0000256" key="10">
    <source>
        <dbReference type="SAM" id="SignalP"/>
    </source>
</evidence>
<dbReference type="PROSITE" id="PS51007">
    <property type="entry name" value="CYTC"/>
    <property type="match status" value="2"/>
</dbReference>
<feature type="binding site" description="covalent" evidence="8">
    <location>
        <position position="139"/>
    </location>
    <ligand>
        <name>heme c</name>
        <dbReference type="ChEBI" id="CHEBI:61717"/>
        <label>2</label>
    </ligand>
</feature>
<dbReference type="PANTHER" id="PTHR33751">
    <property type="entry name" value="CBB3-TYPE CYTOCHROME C OXIDASE SUBUNIT FIXP"/>
    <property type="match status" value="1"/>
</dbReference>
<evidence type="ECO:0000256" key="6">
    <source>
        <dbReference type="ARBA" id="ARBA00022982"/>
    </source>
</evidence>
<evidence type="ECO:0000256" key="9">
    <source>
        <dbReference type="PIRSR" id="PIRSR000005-2"/>
    </source>
</evidence>
<dbReference type="GO" id="GO:0005506">
    <property type="term" value="F:iron ion binding"/>
    <property type="evidence" value="ECO:0007669"/>
    <property type="project" value="InterPro"/>
</dbReference>
<gene>
    <name evidence="12" type="ORF">GLIP_0041</name>
</gene>
<proteinExistence type="predicted"/>
<keyword evidence="5" id="KW-0574">Periplasm</keyword>
<feature type="signal peptide" evidence="10">
    <location>
        <begin position="1"/>
        <end position="20"/>
    </location>
</feature>
<name>K6XLZ7_9ALTE</name>
<keyword evidence="7 9" id="KW-0408">Iron</keyword>
<evidence type="ECO:0000256" key="5">
    <source>
        <dbReference type="ARBA" id="ARBA00022764"/>
    </source>
</evidence>
<dbReference type="SUPFAM" id="SSF46626">
    <property type="entry name" value="Cytochrome c"/>
    <property type="match status" value="2"/>
</dbReference>
<protein>
    <submittedName>
        <fullName evidence="12">Cytochrome c4</fullName>
    </submittedName>
</protein>
<feature type="binding site" description="covalent" evidence="8">
    <location>
        <position position="39"/>
    </location>
    <ligand>
        <name>heme c</name>
        <dbReference type="ChEBI" id="CHEBI:61717"/>
        <label>1</label>
    </ligand>
</feature>
<dbReference type="AlphaFoldDB" id="K6XLZ7"/>
<dbReference type="GO" id="GO:0009055">
    <property type="term" value="F:electron transfer activity"/>
    <property type="evidence" value="ECO:0007669"/>
    <property type="project" value="InterPro"/>
</dbReference>
<evidence type="ECO:0000256" key="4">
    <source>
        <dbReference type="ARBA" id="ARBA00022723"/>
    </source>
</evidence>
<feature type="domain" description="Cytochrome c" evidence="11">
    <location>
        <begin position="118"/>
        <end position="209"/>
    </location>
</feature>
<dbReference type="InterPro" id="IPR024167">
    <property type="entry name" value="Cytochrome_c4-like"/>
</dbReference>
<evidence type="ECO:0000256" key="8">
    <source>
        <dbReference type="PIRSR" id="PIRSR000005-1"/>
    </source>
</evidence>
<dbReference type="Proteomes" id="UP000006334">
    <property type="component" value="Unassembled WGS sequence"/>
</dbReference>
<dbReference type="RefSeq" id="WP_008842516.1">
    <property type="nucleotide sequence ID" value="NZ_BAEN01000002.1"/>
</dbReference>
<dbReference type="PANTHER" id="PTHR33751:SF9">
    <property type="entry name" value="CYTOCHROME C4"/>
    <property type="match status" value="1"/>
</dbReference>
<comment type="subcellular location">
    <subcellularLocation>
        <location evidence="1">Periplasm</location>
    </subcellularLocation>
</comment>
<keyword evidence="2" id="KW-0813">Transport</keyword>
<feature type="binding site" description="axial binding residue" evidence="9">
    <location>
        <position position="40"/>
    </location>
    <ligand>
        <name>heme c</name>
        <dbReference type="ChEBI" id="CHEBI:61717"/>
        <label>1</label>
    </ligand>
    <ligandPart>
        <name>Fe</name>
        <dbReference type="ChEBI" id="CHEBI:18248"/>
    </ligandPart>
</feature>
<keyword evidence="4 9" id="KW-0479">Metal-binding</keyword>
<evidence type="ECO:0000259" key="11">
    <source>
        <dbReference type="PROSITE" id="PS51007"/>
    </source>
</evidence>
<dbReference type="InterPro" id="IPR009056">
    <property type="entry name" value="Cyt_c-like_dom"/>
</dbReference>
<evidence type="ECO:0000313" key="12">
    <source>
        <dbReference type="EMBL" id="GAC12696.1"/>
    </source>
</evidence>
<evidence type="ECO:0000256" key="2">
    <source>
        <dbReference type="ARBA" id="ARBA00022448"/>
    </source>
</evidence>
<feature type="binding site" description="axial binding residue" evidence="9">
    <location>
        <position position="186"/>
    </location>
    <ligand>
        <name>heme c</name>
        <dbReference type="ChEBI" id="CHEBI:61717"/>
        <label>2</label>
    </ligand>
    <ligandPart>
        <name>Fe</name>
        <dbReference type="ChEBI" id="CHEBI:18248"/>
    </ligandPart>
</feature>
<dbReference type="InterPro" id="IPR036909">
    <property type="entry name" value="Cyt_c-like_dom_sf"/>
</dbReference>
<dbReference type="Gene3D" id="1.10.760.10">
    <property type="entry name" value="Cytochrome c-like domain"/>
    <property type="match status" value="2"/>
</dbReference>
<keyword evidence="3 8" id="KW-0349">Heme</keyword>
<reference evidence="12 13" key="1">
    <citation type="journal article" date="2017" name="Antonie Van Leeuwenhoek">
        <title>Rhizobium rhizosphaerae sp. nov., a novel species isolated from rice rhizosphere.</title>
        <authorList>
            <person name="Zhao J.J."/>
            <person name="Zhang J."/>
            <person name="Zhang R.J."/>
            <person name="Zhang C.W."/>
            <person name="Yin H.Q."/>
            <person name="Zhang X.X."/>
        </authorList>
    </citation>
    <scope>NUCLEOTIDE SEQUENCE [LARGE SCALE GENOMIC DNA]</scope>
    <source>
        <strain evidence="12 13">E3</strain>
    </source>
</reference>
<feature type="chain" id="PRO_5003896760" evidence="10">
    <location>
        <begin position="21"/>
        <end position="209"/>
    </location>
</feature>
<comment type="caution">
    <text evidence="12">The sequence shown here is derived from an EMBL/GenBank/DDBJ whole genome shotgun (WGS) entry which is preliminary data.</text>
</comment>
<keyword evidence="13" id="KW-1185">Reference proteome</keyword>
<comment type="PTM">
    <text evidence="8">Binds 2 heme c groups covalently per subunit.</text>
</comment>
<feature type="binding site" description="covalent" evidence="8">
    <location>
        <position position="142"/>
    </location>
    <ligand>
        <name>heme c</name>
        <dbReference type="ChEBI" id="CHEBI:61717"/>
        <label>2</label>
    </ligand>
</feature>
<dbReference type="InterPro" id="IPR050597">
    <property type="entry name" value="Cytochrome_c_Oxidase_Subunit"/>
</dbReference>
<keyword evidence="6" id="KW-0249">Electron transport</keyword>